<dbReference type="Proteomes" id="UP000316095">
    <property type="component" value="Unassembled WGS sequence"/>
</dbReference>
<dbReference type="AlphaFoldDB" id="A0A5C5X952"/>
<organism evidence="1 2">
    <name type="scientific">Rubinisphaera italica</name>
    <dbReference type="NCBI Taxonomy" id="2527969"/>
    <lineage>
        <taxon>Bacteria</taxon>
        <taxon>Pseudomonadati</taxon>
        <taxon>Planctomycetota</taxon>
        <taxon>Planctomycetia</taxon>
        <taxon>Planctomycetales</taxon>
        <taxon>Planctomycetaceae</taxon>
        <taxon>Rubinisphaera</taxon>
    </lineage>
</organism>
<sequence>MKTEESGYFNEWSSIGEVKKSRSIDMHHAAHSVEKELASHLNSKSGMEFENLVVRRLPNDAICLEGILRTDDSDFDLSDYLKCALGVETIVNRVTMRGTCGAGEETLSGEDTVVDWS</sequence>
<keyword evidence="2" id="KW-1185">Reference proteome</keyword>
<gene>
    <name evidence="1" type="ORF">Pan54_01760</name>
</gene>
<name>A0A5C5X952_9PLAN</name>
<dbReference type="EMBL" id="SJPG01000001">
    <property type="protein sequence ID" value="TWT59470.1"/>
    <property type="molecule type" value="Genomic_DNA"/>
</dbReference>
<evidence type="ECO:0000313" key="1">
    <source>
        <dbReference type="EMBL" id="TWT59470.1"/>
    </source>
</evidence>
<dbReference type="OrthoDB" id="9871030at2"/>
<comment type="caution">
    <text evidence="1">The sequence shown here is derived from an EMBL/GenBank/DDBJ whole genome shotgun (WGS) entry which is preliminary data.</text>
</comment>
<accession>A0A5C5X952</accession>
<proteinExistence type="predicted"/>
<reference evidence="1 2" key="1">
    <citation type="submission" date="2019-02" db="EMBL/GenBank/DDBJ databases">
        <title>Deep-cultivation of Planctomycetes and their phenomic and genomic characterization uncovers novel biology.</title>
        <authorList>
            <person name="Wiegand S."/>
            <person name="Jogler M."/>
            <person name="Boedeker C."/>
            <person name="Pinto D."/>
            <person name="Vollmers J."/>
            <person name="Rivas-Marin E."/>
            <person name="Kohn T."/>
            <person name="Peeters S.H."/>
            <person name="Heuer A."/>
            <person name="Rast P."/>
            <person name="Oberbeckmann S."/>
            <person name="Bunk B."/>
            <person name="Jeske O."/>
            <person name="Meyerdierks A."/>
            <person name="Storesund J.E."/>
            <person name="Kallscheuer N."/>
            <person name="Luecker S."/>
            <person name="Lage O.M."/>
            <person name="Pohl T."/>
            <person name="Merkel B.J."/>
            <person name="Hornburger P."/>
            <person name="Mueller R.-W."/>
            <person name="Bruemmer F."/>
            <person name="Labrenz M."/>
            <person name="Spormann A.M."/>
            <person name="Op Den Camp H."/>
            <person name="Overmann J."/>
            <person name="Amann R."/>
            <person name="Jetten M.S.M."/>
            <person name="Mascher T."/>
            <person name="Medema M.H."/>
            <person name="Devos D.P."/>
            <person name="Kaster A.-K."/>
            <person name="Ovreas L."/>
            <person name="Rohde M."/>
            <person name="Galperin M.Y."/>
            <person name="Jogler C."/>
        </authorList>
    </citation>
    <scope>NUCLEOTIDE SEQUENCE [LARGE SCALE GENOMIC DNA]</scope>
    <source>
        <strain evidence="1 2">Pan54</strain>
    </source>
</reference>
<protein>
    <submittedName>
        <fullName evidence="1">Uncharacterized protein</fullName>
    </submittedName>
</protein>
<dbReference type="RefSeq" id="WP_146501608.1">
    <property type="nucleotide sequence ID" value="NZ_SJPG01000001.1"/>
</dbReference>
<evidence type="ECO:0000313" key="2">
    <source>
        <dbReference type="Proteomes" id="UP000316095"/>
    </source>
</evidence>